<dbReference type="InterPro" id="IPR003786">
    <property type="entry name" value="FdhD"/>
</dbReference>
<dbReference type="EMBL" id="MUYB01000035">
    <property type="protein sequence ID" value="OOS02512.1"/>
    <property type="molecule type" value="Genomic_DNA"/>
</dbReference>
<dbReference type="Gene3D" id="3.10.20.10">
    <property type="match status" value="1"/>
</dbReference>
<dbReference type="NCBIfam" id="TIGR00129">
    <property type="entry name" value="fdhD_narQ"/>
    <property type="match status" value="1"/>
</dbReference>
<protein>
    <recommendedName>
        <fullName evidence="3">Sulfur carrier protein FdhD</fullName>
    </recommendedName>
</protein>
<dbReference type="OrthoDB" id="3197277at2"/>
<dbReference type="Pfam" id="PF02634">
    <property type="entry name" value="FdhD-NarQ"/>
    <property type="match status" value="1"/>
</dbReference>
<evidence type="ECO:0000256" key="3">
    <source>
        <dbReference type="HAMAP-Rule" id="MF_00187"/>
    </source>
</evidence>
<dbReference type="HAMAP" id="MF_00187">
    <property type="entry name" value="FdhD"/>
    <property type="match status" value="1"/>
</dbReference>
<dbReference type="AlphaFoldDB" id="A0A1T0AXI7"/>
<dbReference type="GO" id="GO:0097163">
    <property type="term" value="F:sulfur carrier activity"/>
    <property type="evidence" value="ECO:0007669"/>
    <property type="project" value="UniProtKB-UniRule"/>
</dbReference>
<feature type="binding site" evidence="3">
    <location>
        <begin position="251"/>
        <end position="256"/>
    </location>
    <ligand>
        <name>Mo-bis(molybdopterin guanine dinucleotide)</name>
        <dbReference type="ChEBI" id="CHEBI:60539"/>
    </ligand>
</feature>
<dbReference type="GO" id="GO:0016783">
    <property type="term" value="F:sulfurtransferase activity"/>
    <property type="evidence" value="ECO:0007669"/>
    <property type="project" value="InterPro"/>
</dbReference>
<feature type="active site" description="Cysteine persulfide intermediate" evidence="3">
    <location>
        <position position="115"/>
    </location>
</feature>
<sequence length="268" mass="29547">MKISVFHKNTLHTAQHISSPSPSFLSKEDHLAQELPVALVYNGISHAVMMCTPCDLEDFALGFSLSEGIIEKKKDIYGIDINPLTQGIEVQIELASRCFQALKERRRNLTGRTGCGICGTEQLQQVYKNLPVFPYRFQIDLNQLDACLDALQQAQQLGKLSGATHAAGFFDPQGNLLAIREDIGRHVALDKLLGWHAKHAVDGFVLTSSRASYEMVQKAATCGIEMLVAISAATDLAVKMAEQSQMTLVGFTRKGRATVYCGKERLFF</sequence>
<comment type="caution">
    <text evidence="4">The sequence shown here is derived from an EMBL/GenBank/DDBJ whole genome shotgun (WGS) entry which is preliminary data.</text>
</comment>
<keyword evidence="5" id="KW-1185">Reference proteome</keyword>
<dbReference type="GO" id="GO:0006777">
    <property type="term" value="P:Mo-molybdopterin cofactor biosynthetic process"/>
    <property type="evidence" value="ECO:0007669"/>
    <property type="project" value="UniProtKB-UniRule"/>
</dbReference>
<dbReference type="PANTHER" id="PTHR30592:SF1">
    <property type="entry name" value="SULFUR CARRIER PROTEIN FDHD"/>
    <property type="match status" value="1"/>
</dbReference>
<name>A0A1T0AXI7_9PAST</name>
<comment type="similarity">
    <text evidence="3">Belongs to the FdhD family.</text>
</comment>
<dbReference type="PANTHER" id="PTHR30592">
    <property type="entry name" value="FORMATE DEHYDROGENASE"/>
    <property type="match status" value="1"/>
</dbReference>
<keyword evidence="2 3" id="KW-0501">Molybdenum cofactor biosynthesis</keyword>
<keyword evidence="1 3" id="KW-0963">Cytoplasm</keyword>
<proteinExistence type="inferred from homology"/>
<comment type="subcellular location">
    <subcellularLocation>
        <location evidence="3">Cytoplasm</location>
    </subcellularLocation>
</comment>
<evidence type="ECO:0000313" key="5">
    <source>
        <dbReference type="Proteomes" id="UP000190023"/>
    </source>
</evidence>
<dbReference type="InterPro" id="IPR016193">
    <property type="entry name" value="Cytidine_deaminase-like"/>
</dbReference>
<dbReference type="GO" id="GO:0005737">
    <property type="term" value="C:cytoplasm"/>
    <property type="evidence" value="ECO:0007669"/>
    <property type="project" value="UniProtKB-SubCell"/>
</dbReference>
<dbReference type="PIRSF" id="PIRSF015626">
    <property type="entry name" value="FdhD"/>
    <property type="match status" value="1"/>
</dbReference>
<comment type="function">
    <text evidence="3">Required for formate dehydrogenase (FDH) activity. Acts as a sulfur carrier protein that transfers sulfur from IscS to the molybdenum cofactor prior to its insertion into FDH.</text>
</comment>
<dbReference type="SUPFAM" id="SSF53927">
    <property type="entry name" value="Cytidine deaminase-like"/>
    <property type="match status" value="1"/>
</dbReference>
<accession>A0A1T0AXI7</accession>
<gene>
    <name evidence="3" type="primary">fdhD</name>
    <name evidence="4" type="ORF">B0188_08300</name>
</gene>
<dbReference type="Proteomes" id="UP000190023">
    <property type="component" value="Unassembled WGS sequence"/>
</dbReference>
<dbReference type="Gene3D" id="3.40.140.10">
    <property type="entry name" value="Cytidine Deaminase, domain 2"/>
    <property type="match status" value="1"/>
</dbReference>
<evidence type="ECO:0000256" key="2">
    <source>
        <dbReference type="ARBA" id="ARBA00023150"/>
    </source>
</evidence>
<evidence type="ECO:0000313" key="4">
    <source>
        <dbReference type="EMBL" id="OOS02512.1"/>
    </source>
</evidence>
<reference evidence="4 5" key="1">
    <citation type="submission" date="2017-02" db="EMBL/GenBank/DDBJ databases">
        <title>Draft genome sequence of Haemophilus felis CCUG 31170 type strain.</title>
        <authorList>
            <person name="Engstrom-Jakobsson H."/>
            <person name="Salva-Serra F."/>
            <person name="Thorell K."/>
            <person name="Gonzales-Siles L."/>
            <person name="Karlsson R."/>
            <person name="Boulund F."/>
            <person name="Engstrand L."/>
            <person name="Kristiansson E."/>
            <person name="Moore E."/>
        </authorList>
    </citation>
    <scope>NUCLEOTIDE SEQUENCE [LARGE SCALE GENOMIC DNA]</scope>
    <source>
        <strain evidence="4 5">CCUG 31170</strain>
    </source>
</reference>
<dbReference type="STRING" id="123822.B0188_08300"/>
<evidence type="ECO:0000256" key="1">
    <source>
        <dbReference type="ARBA" id="ARBA00022490"/>
    </source>
</evidence>
<keyword evidence="4" id="KW-0808">Transferase</keyword>
<organism evidence="4 5">
    <name type="scientific">[Haemophilus] felis</name>
    <dbReference type="NCBI Taxonomy" id="123822"/>
    <lineage>
        <taxon>Bacteria</taxon>
        <taxon>Pseudomonadati</taxon>
        <taxon>Pseudomonadota</taxon>
        <taxon>Gammaproteobacteria</taxon>
        <taxon>Pasteurellales</taxon>
        <taxon>Pasteurellaceae</taxon>
    </lineage>
</organism>